<dbReference type="InterPro" id="IPR018641">
    <property type="entry name" value="Trfase_1_rSAM/seldom-assoc"/>
</dbReference>
<keyword evidence="2" id="KW-1185">Reference proteome</keyword>
<dbReference type="Gene3D" id="3.90.550.10">
    <property type="entry name" value="Spore Coat Polysaccharide Biosynthesis Protein SpsA, Chain A"/>
    <property type="match status" value="1"/>
</dbReference>
<comment type="caution">
    <text evidence="1">The sequence shown here is derived from an EMBL/GenBank/DDBJ whole genome shotgun (WGS) entry which is preliminary data.</text>
</comment>
<dbReference type="Proteomes" id="UP000681340">
    <property type="component" value="Unassembled WGS sequence"/>
</dbReference>
<evidence type="ECO:0000313" key="2">
    <source>
        <dbReference type="Proteomes" id="UP000681340"/>
    </source>
</evidence>
<dbReference type="AlphaFoldDB" id="A0A919SJX5"/>
<dbReference type="EMBL" id="BOQL01000044">
    <property type="protein sequence ID" value="GIM73411.1"/>
    <property type="molecule type" value="Genomic_DNA"/>
</dbReference>
<sequence length="181" mass="18362">MQVVSDLCGPASRLDRPWTAVQAAMIAAAATADTMRAVRAMPGWPIEIGPLAYAFAPRADQPGTGALLVAPQVPQLSAALLADAAELLGEFDAVLGPTTGAGWWAFGLRDPAHGAALRTMPGALSSAGALTVAALRLGLRVAMLPTLRELANGADVPVVAGHCPPGSEFAVTVAHLSRGRG</sequence>
<organism evidence="1 2">
    <name type="scientific">Actinoplanes auranticolor</name>
    <dbReference type="NCBI Taxonomy" id="47988"/>
    <lineage>
        <taxon>Bacteria</taxon>
        <taxon>Bacillati</taxon>
        <taxon>Actinomycetota</taxon>
        <taxon>Actinomycetes</taxon>
        <taxon>Micromonosporales</taxon>
        <taxon>Micromonosporaceae</taxon>
        <taxon>Actinoplanes</taxon>
    </lineage>
</organism>
<evidence type="ECO:0000313" key="1">
    <source>
        <dbReference type="EMBL" id="GIM73411.1"/>
    </source>
</evidence>
<proteinExistence type="predicted"/>
<dbReference type="PANTHER" id="PTHR36529">
    <property type="entry name" value="SLL1095 PROTEIN"/>
    <property type="match status" value="1"/>
</dbReference>
<dbReference type="Pfam" id="PF09837">
    <property type="entry name" value="DUF2064"/>
    <property type="match status" value="1"/>
</dbReference>
<accession>A0A919SJX5</accession>
<dbReference type="InterPro" id="IPR029044">
    <property type="entry name" value="Nucleotide-diphossugar_trans"/>
</dbReference>
<reference evidence="1" key="1">
    <citation type="submission" date="2021-03" db="EMBL/GenBank/DDBJ databases">
        <title>Whole genome shotgun sequence of Actinoplanes auranticolor NBRC 12245.</title>
        <authorList>
            <person name="Komaki H."/>
            <person name="Tamura T."/>
        </authorList>
    </citation>
    <scope>NUCLEOTIDE SEQUENCE</scope>
    <source>
        <strain evidence="1">NBRC 12245</strain>
    </source>
</reference>
<dbReference type="PANTHER" id="PTHR36529:SF1">
    <property type="entry name" value="GLYCOSYLTRANSFERASE"/>
    <property type="match status" value="1"/>
</dbReference>
<name>A0A919SJX5_9ACTN</name>
<gene>
    <name evidence="1" type="ORF">Aau02nite_55900</name>
</gene>
<protein>
    <submittedName>
        <fullName evidence="1">Uncharacterized protein</fullName>
    </submittedName>
</protein>